<evidence type="ECO:0000313" key="2">
    <source>
        <dbReference type="EMBL" id="QXN75226.1"/>
    </source>
</evidence>
<accession>A0A8F5MKQ8</accession>
<protein>
    <submittedName>
        <fullName evidence="2">Uncharacterized protein</fullName>
    </submittedName>
</protein>
<name>A0A8F5MKQ8_9VIRU</name>
<organism evidence="2">
    <name type="scientific">Microvirus mar46</name>
    <dbReference type="NCBI Taxonomy" id="2851181"/>
    <lineage>
        <taxon>Viruses</taxon>
        <taxon>Monodnaviria</taxon>
        <taxon>Sangervirae</taxon>
        <taxon>Phixviricota</taxon>
        <taxon>Malgrandaviricetes</taxon>
        <taxon>Petitvirales</taxon>
        <taxon>Microviridae</taxon>
    </lineage>
</organism>
<evidence type="ECO:0000256" key="1">
    <source>
        <dbReference type="SAM" id="MobiDB-lite"/>
    </source>
</evidence>
<feature type="compositionally biased region" description="Polar residues" evidence="1">
    <location>
        <begin position="96"/>
        <end position="108"/>
    </location>
</feature>
<dbReference type="EMBL" id="MZ089792">
    <property type="protein sequence ID" value="QXN75226.1"/>
    <property type="molecule type" value="Genomic_DNA"/>
</dbReference>
<feature type="compositionally biased region" description="Low complexity" evidence="1">
    <location>
        <begin position="81"/>
        <end position="95"/>
    </location>
</feature>
<sequence>MMNPLTEIPDVPFIGLYDVIDKAFSSLQIEGMKTVPHEDTDENSDFSVDPLADPRLDKMDLFNMVDSKDRDVVMNASASYDVPLDQPDQPDQPQVSISESPSDSGAGE</sequence>
<reference evidence="2" key="1">
    <citation type="submission" date="2021-04" db="EMBL/GenBank/DDBJ databases">
        <title>Genomes of microviruses identified in yellow-bellied marmot fecal samples.</title>
        <authorList>
            <person name="Varsani A."/>
            <person name="Kraberger S."/>
            <person name="Chatterjee A."/>
            <person name="Richet C."/>
            <person name="Fontenele R.S."/>
            <person name="Schmidlin K."/>
            <person name="Blumstein D.T."/>
        </authorList>
    </citation>
    <scope>NUCLEOTIDE SEQUENCE</scope>
    <source>
        <strain evidence="2">Mar46</strain>
    </source>
</reference>
<proteinExistence type="predicted"/>
<feature type="region of interest" description="Disordered" evidence="1">
    <location>
        <begin position="76"/>
        <end position="108"/>
    </location>
</feature>